<proteinExistence type="predicted"/>
<organism evidence="3 4">
    <name type="scientific">Glonium stellatum</name>
    <dbReference type="NCBI Taxonomy" id="574774"/>
    <lineage>
        <taxon>Eukaryota</taxon>
        <taxon>Fungi</taxon>
        <taxon>Dikarya</taxon>
        <taxon>Ascomycota</taxon>
        <taxon>Pezizomycotina</taxon>
        <taxon>Dothideomycetes</taxon>
        <taxon>Pleosporomycetidae</taxon>
        <taxon>Gloniales</taxon>
        <taxon>Gloniaceae</taxon>
        <taxon>Glonium</taxon>
    </lineage>
</organism>
<dbReference type="Proteomes" id="UP000250140">
    <property type="component" value="Unassembled WGS sequence"/>
</dbReference>
<evidence type="ECO:0000256" key="1">
    <source>
        <dbReference type="SAM" id="MobiDB-lite"/>
    </source>
</evidence>
<evidence type="ECO:0000313" key="4">
    <source>
        <dbReference type="Proteomes" id="UP000250140"/>
    </source>
</evidence>
<gene>
    <name evidence="3" type="ORF">AOQ84DRAFT_11814</name>
</gene>
<sequence length="440" mass="49211">MPPPIFKVVKSQFLNRKPELQVLSTSIRPSERESSANLELRTLSSPIMIGRADESPGAMLSGHIAIHDPLGTIVADNLRVRFSLFLIIKVASTSPITGGRKLSLHPRDVTSPREREPQLPPREVCHWDVDDISRLLAGRAEGTAEYTFEFSLHIPGHLSASTQNSLSSIEYMLTVTATPSSGKPLHTNQPVQIRRAVLPESTSTVGLRRYPDSQLVSKLTMPAVIHPSSEFSVQLELQGTNVQGQWTLMRQRIDELNWRVEEIEEVKSSSEAGAHHCLGNPYHKNSTRKIGEGIVRVGRDRPTCFDISGATNSIESVGFRVALSPKARVACDVELDPDLVSSVTPGTDRTERPYSMRMRISVSHRLVVEFNVVEELYDNKTGCLVDRIKGRRRMYGASYNLVITERPPSHMDLMVNSEREMLPRYCQRDEEPPAYEIEAT</sequence>
<dbReference type="Pfam" id="PF13002">
    <property type="entry name" value="LDB19"/>
    <property type="match status" value="1"/>
</dbReference>
<feature type="domain" description="LDB19 N-terminal" evidence="2">
    <location>
        <begin position="145"/>
        <end position="270"/>
    </location>
</feature>
<dbReference type="InterPro" id="IPR024391">
    <property type="entry name" value="LDB19_N"/>
</dbReference>
<name>A0A8E2F3E2_9PEZI</name>
<keyword evidence="4" id="KW-1185">Reference proteome</keyword>
<reference evidence="3 4" key="1">
    <citation type="journal article" date="2016" name="Nat. Commun.">
        <title>Ectomycorrhizal ecology is imprinted in the genome of the dominant symbiotic fungus Cenococcum geophilum.</title>
        <authorList>
            <consortium name="DOE Joint Genome Institute"/>
            <person name="Peter M."/>
            <person name="Kohler A."/>
            <person name="Ohm R.A."/>
            <person name="Kuo A."/>
            <person name="Krutzmann J."/>
            <person name="Morin E."/>
            <person name="Arend M."/>
            <person name="Barry K.W."/>
            <person name="Binder M."/>
            <person name="Choi C."/>
            <person name="Clum A."/>
            <person name="Copeland A."/>
            <person name="Grisel N."/>
            <person name="Haridas S."/>
            <person name="Kipfer T."/>
            <person name="LaButti K."/>
            <person name="Lindquist E."/>
            <person name="Lipzen A."/>
            <person name="Maire R."/>
            <person name="Meier B."/>
            <person name="Mihaltcheva S."/>
            <person name="Molinier V."/>
            <person name="Murat C."/>
            <person name="Poggeler S."/>
            <person name="Quandt C.A."/>
            <person name="Sperisen C."/>
            <person name="Tritt A."/>
            <person name="Tisserant E."/>
            <person name="Crous P.W."/>
            <person name="Henrissat B."/>
            <person name="Nehls U."/>
            <person name="Egli S."/>
            <person name="Spatafora J.W."/>
            <person name="Grigoriev I.V."/>
            <person name="Martin F.M."/>
        </authorList>
    </citation>
    <scope>NUCLEOTIDE SEQUENCE [LARGE SCALE GENOMIC DNA]</scope>
    <source>
        <strain evidence="3 4">CBS 207.34</strain>
    </source>
</reference>
<evidence type="ECO:0000313" key="3">
    <source>
        <dbReference type="EMBL" id="OCL09841.1"/>
    </source>
</evidence>
<feature type="region of interest" description="Disordered" evidence="1">
    <location>
        <begin position="99"/>
        <end position="119"/>
    </location>
</feature>
<dbReference type="OrthoDB" id="3922101at2759"/>
<feature type="compositionally biased region" description="Basic and acidic residues" evidence="1">
    <location>
        <begin position="105"/>
        <end position="119"/>
    </location>
</feature>
<evidence type="ECO:0000259" key="2">
    <source>
        <dbReference type="Pfam" id="PF13002"/>
    </source>
</evidence>
<dbReference type="AlphaFoldDB" id="A0A8E2F3E2"/>
<dbReference type="EMBL" id="KV749353">
    <property type="protein sequence ID" value="OCL09841.1"/>
    <property type="molecule type" value="Genomic_DNA"/>
</dbReference>
<protein>
    <recommendedName>
        <fullName evidence="2">LDB19 N-terminal domain-containing protein</fullName>
    </recommendedName>
</protein>
<accession>A0A8E2F3E2</accession>